<dbReference type="AlphaFoldDB" id="S5TKZ7"/>
<dbReference type="Pfam" id="PF13701">
    <property type="entry name" value="DDE_Tnp_1_4"/>
    <property type="match status" value="1"/>
</dbReference>
<name>S5TKZ7_9CORY</name>
<sequence>MRTPLAAAMNTLRTRAWNTLGPRNPAVRATVDNPLFIDLDATDITAHSDKERASTTWKKHFGFHPLCAFIDLGDDHGGEVLAIQLRTGKAGANRVADHLDVLDAAWPSCRITRTANPGANACCFARMPAAGHRSSSSTSTHSSTVI</sequence>
<keyword evidence="3" id="KW-1185">Reference proteome</keyword>
<proteinExistence type="predicted"/>
<evidence type="ECO:0000259" key="1">
    <source>
        <dbReference type="Pfam" id="PF13701"/>
    </source>
</evidence>
<reference evidence="2 3" key="1">
    <citation type="submission" date="2012-11" db="EMBL/GenBank/DDBJ databases">
        <title>The complete genome sequence of Corynebacterium maris Coryn-1 (=DSM 45190).</title>
        <authorList>
            <person name="Schaffert L."/>
            <person name="Albersmeier A."/>
            <person name="Kalinowski J."/>
            <person name="Ruckert C."/>
        </authorList>
    </citation>
    <scope>NUCLEOTIDE SEQUENCE [LARGE SCALE GENOMIC DNA]</scope>
    <source>
        <strain evidence="3">Coryn-1</strain>
    </source>
</reference>
<evidence type="ECO:0000313" key="2">
    <source>
        <dbReference type="EMBL" id="AGS35378.1"/>
    </source>
</evidence>
<dbReference type="EMBL" id="CP003924">
    <property type="protein sequence ID" value="AGS35378.1"/>
    <property type="molecule type" value="Genomic_DNA"/>
</dbReference>
<dbReference type="HOGENOM" id="CLU_1774271_0_0_11"/>
<feature type="domain" description="Transposase DDE" evidence="1">
    <location>
        <begin position="30"/>
        <end position="102"/>
    </location>
</feature>
<accession>S5TKZ7</accession>
<dbReference type="KEGG" id="cmd:B841_09525"/>
<evidence type="ECO:0000313" key="3">
    <source>
        <dbReference type="Proteomes" id="UP000015388"/>
    </source>
</evidence>
<dbReference type="InterPro" id="IPR025668">
    <property type="entry name" value="Tnp_DDE_dom"/>
</dbReference>
<dbReference type="STRING" id="1224163.B841_09525"/>
<organism evidence="2 3">
    <name type="scientific">Corynebacterium maris DSM 45190</name>
    <dbReference type="NCBI Taxonomy" id="1224163"/>
    <lineage>
        <taxon>Bacteria</taxon>
        <taxon>Bacillati</taxon>
        <taxon>Actinomycetota</taxon>
        <taxon>Actinomycetes</taxon>
        <taxon>Mycobacteriales</taxon>
        <taxon>Corynebacteriaceae</taxon>
        <taxon>Corynebacterium</taxon>
    </lineage>
</organism>
<gene>
    <name evidence="2" type="ORF">B841_09525</name>
</gene>
<dbReference type="Proteomes" id="UP000015388">
    <property type="component" value="Chromosome"/>
</dbReference>
<protein>
    <submittedName>
        <fullName evidence="2">Transposase of ISAar11, IS1380 family protein</fullName>
    </submittedName>
</protein>